<accession>A0A4R4KB40</accession>
<dbReference type="EMBL" id="SMJU01000006">
    <property type="protein sequence ID" value="TDB65067.1"/>
    <property type="molecule type" value="Genomic_DNA"/>
</dbReference>
<dbReference type="PANTHER" id="PTHR33990">
    <property type="entry name" value="PROTEIN YJDN-RELATED"/>
    <property type="match status" value="1"/>
</dbReference>
<evidence type="ECO:0000313" key="3">
    <source>
        <dbReference type="Proteomes" id="UP000295706"/>
    </source>
</evidence>
<dbReference type="Pfam" id="PF06983">
    <property type="entry name" value="3-dmu-9_3-mt"/>
    <property type="match status" value="1"/>
</dbReference>
<feature type="domain" description="PhnB-like" evidence="1">
    <location>
        <begin position="4"/>
        <end position="135"/>
    </location>
</feature>
<dbReference type="PANTHER" id="PTHR33990:SF1">
    <property type="entry name" value="PROTEIN YJDN"/>
    <property type="match status" value="1"/>
</dbReference>
<protein>
    <submittedName>
        <fullName evidence="2">VOC family protein</fullName>
    </submittedName>
</protein>
<dbReference type="Proteomes" id="UP000295706">
    <property type="component" value="Unassembled WGS sequence"/>
</dbReference>
<comment type="caution">
    <text evidence="2">The sequence shown here is derived from an EMBL/GenBank/DDBJ whole genome shotgun (WGS) entry which is preliminary data.</text>
</comment>
<evidence type="ECO:0000313" key="2">
    <source>
        <dbReference type="EMBL" id="TDB65067.1"/>
    </source>
</evidence>
<sequence>MASVHTYLNFNGNTEEAFTFYKSVFGGEFMALMRFKDVEGSDQMPPDAQEKIMHVALSIAPGFTLMGTDALESMGQFLTFGNNMQILLQTDSKEETTQFFHALSEGGTIEMNLEDTFWGDYFGAFEDQFGVHWMISYTYPKEA</sequence>
<keyword evidence="3" id="KW-1185">Reference proteome</keyword>
<dbReference type="CDD" id="cd06588">
    <property type="entry name" value="PhnB_like"/>
    <property type="match status" value="1"/>
</dbReference>
<dbReference type="Gene3D" id="3.10.180.10">
    <property type="entry name" value="2,3-Dihydroxybiphenyl 1,2-Dioxygenase, domain 1"/>
    <property type="match status" value="1"/>
</dbReference>
<name>A0A4R4KB40_9BACT</name>
<reference evidence="2 3" key="1">
    <citation type="submission" date="2019-02" db="EMBL/GenBank/DDBJ databases">
        <title>Arundinibacter roseus gen. nov., sp. nov., a new member of the family Cytophagaceae.</title>
        <authorList>
            <person name="Szuroczki S."/>
            <person name="Khayer B."/>
            <person name="Sproer C."/>
            <person name="Toumi M."/>
            <person name="Szabo A."/>
            <person name="Felfoldi T."/>
            <person name="Schumann P."/>
            <person name="Toth E."/>
        </authorList>
    </citation>
    <scope>NUCLEOTIDE SEQUENCE [LARGE SCALE GENOMIC DNA]</scope>
    <source>
        <strain evidence="2 3">DMA-k-7a</strain>
    </source>
</reference>
<dbReference type="SUPFAM" id="SSF54593">
    <property type="entry name" value="Glyoxalase/Bleomycin resistance protein/Dihydroxybiphenyl dioxygenase"/>
    <property type="match status" value="1"/>
</dbReference>
<dbReference type="OrthoDB" id="9795306at2"/>
<dbReference type="InterPro" id="IPR028973">
    <property type="entry name" value="PhnB-like"/>
</dbReference>
<proteinExistence type="predicted"/>
<evidence type="ECO:0000259" key="1">
    <source>
        <dbReference type="Pfam" id="PF06983"/>
    </source>
</evidence>
<gene>
    <name evidence="2" type="ORF">EZE20_10130</name>
</gene>
<dbReference type="RefSeq" id="WP_132117174.1">
    <property type="nucleotide sequence ID" value="NZ_SMJU01000006.1"/>
</dbReference>
<dbReference type="InterPro" id="IPR029068">
    <property type="entry name" value="Glyas_Bleomycin-R_OHBP_Dase"/>
</dbReference>
<organism evidence="2 3">
    <name type="scientific">Arundinibacter roseus</name>
    <dbReference type="NCBI Taxonomy" id="2070510"/>
    <lineage>
        <taxon>Bacteria</taxon>
        <taxon>Pseudomonadati</taxon>
        <taxon>Bacteroidota</taxon>
        <taxon>Cytophagia</taxon>
        <taxon>Cytophagales</taxon>
        <taxon>Spirosomataceae</taxon>
        <taxon>Arundinibacter</taxon>
    </lineage>
</organism>
<dbReference type="AlphaFoldDB" id="A0A4R4KB40"/>